<evidence type="ECO:0000256" key="1">
    <source>
        <dbReference type="ARBA" id="ARBA00022737"/>
    </source>
</evidence>
<feature type="repeat" description="PPR" evidence="2">
    <location>
        <begin position="507"/>
        <end position="541"/>
    </location>
</feature>
<dbReference type="FunFam" id="1.25.40.10:FF:000158">
    <property type="entry name" value="pentatricopeptide repeat-containing protein At2g33680"/>
    <property type="match status" value="1"/>
</dbReference>
<comment type="caution">
    <text evidence="3">The sequence shown here is derived from an EMBL/GenBank/DDBJ whole genome shotgun (WGS) entry which is preliminary data.</text>
</comment>
<dbReference type="FunFam" id="1.25.40.10:FF:000351">
    <property type="entry name" value="Pentatricopeptide repeat-containing protein"/>
    <property type="match status" value="1"/>
</dbReference>
<dbReference type="EMBL" id="CAMGYJ010000010">
    <property type="protein sequence ID" value="CAI0553907.1"/>
    <property type="molecule type" value="Genomic_DNA"/>
</dbReference>
<dbReference type="Pfam" id="PF13041">
    <property type="entry name" value="PPR_2"/>
    <property type="match status" value="3"/>
</dbReference>
<dbReference type="NCBIfam" id="TIGR00756">
    <property type="entry name" value="PPR"/>
    <property type="match status" value="5"/>
</dbReference>
<feature type="repeat" description="PPR" evidence="2">
    <location>
        <begin position="371"/>
        <end position="405"/>
    </location>
</feature>
<evidence type="ECO:0008006" key="5">
    <source>
        <dbReference type="Google" id="ProtNLM"/>
    </source>
</evidence>
<dbReference type="InterPro" id="IPR046960">
    <property type="entry name" value="PPR_At4g14850-like_plant"/>
</dbReference>
<reference evidence="3" key="1">
    <citation type="submission" date="2022-08" db="EMBL/GenBank/DDBJ databases">
        <authorList>
            <person name="Gutierrez-Valencia J."/>
        </authorList>
    </citation>
    <scope>NUCLEOTIDE SEQUENCE</scope>
</reference>
<dbReference type="GO" id="GO:0099402">
    <property type="term" value="P:plant organ development"/>
    <property type="evidence" value="ECO:0007669"/>
    <property type="project" value="UniProtKB-ARBA"/>
</dbReference>
<dbReference type="PANTHER" id="PTHR47926:SF356">
    <property type="entry name" value="(WILD MALAYSIAN BANANA) HYPOTHETICAL PROTEIN"/>
    <property type="match status" value="1"/>
</dbReference>
<dbReference type="InterPro" id="IPR002885">
    <property type="entry name" value="PPR_rpt"/>
</dbReference>
<dbReference type="PROSITE" id="PS51375">
    <property type="entry name" value="PPR"/>
    <property type="match status" value="6"/>
</dbReference>
<feature type="repeat" description="PPR" evidence="2">
    <location>
        <begin position="273"/>
        <end position="307"/>
    </location>
</feature>
<dbReference type="Proteomes" id="UP001154282">
    <property type="component" value="Unassembled WGS sequence"/>
</dbReference>
<dbReference type="GO" id="GO:0003723">
    <property type="term" value="F:RNA binding"/>
    <property type="evidence" value="ECO:0007669"/>
    <property type="project" value="InterPro"/>
</dbReference>
<dbReference type="Pfam" id="PF01535">
    <property type="entry name" value="PPR"/>
    <property type="match status" value="4"/>
</dbReference>
<name>A0AAV0R8C2_9ROSI</name>
<dbReference type="InterPro" id="IPR011990">
    <property type="entry name" value="TPR-like_helical_dom_sf"/>
</dbReference>
<feature type="repeat" description="PPR" evidence="2">
    <location>
        <begin position="472"/>
        <end position="506"/>
    </location>
</feature>
<evidence type="ECO:0000256" key="2">
    <source>
        <dbReference type="PROSITE-ProRule" id="PRU00708"/>
    </source>
</evidence>
<keyword evidence="4" id="KW-1185">Reference proteome</keyword>
<sequence>MPPLTTLIQNCTVVTSLKRARQLHALILTTTVYTNDALSSYRNNNIVSMYGRCGSIWEAQQVFDRMPVRNTVSYNALLAAYSKSPCLGMRCIELFKDMGSEGLRPGGSTFVSLLQACSALDDWFMGSSIHCQVFKFGGSDDVSIQTSLLGMYSKFGDLKSACQIFDGVVVKDAVMWTAMMFNLFKNEKLHEGLRLFNSMLKSDVSPTQFTYSTVLNACAKLREYIVGRTIHSRVIVSGLPHDSKLQNALLDMYSSCGDIGTAFDVYSRIEEPELVSWNSIISGCAENGESRKAMELFIQLLRLSVPKPDDYTLAAIISGTGDDYGKALHTLVVKMGLEKNVFVGTTLLSMYFRNSDSESARKVFSFIEEKDVVLWTEMVMGHSRLGDGETAIKSFRDMCNDGLRRDSFAFSGGLSACADLATLKQGEMIHSQAIKTGCDVEMNVCGSLVHMYAKNGNLQASRSVFSQFWLPDLKCWNSLLGGYGHHGMPVETLKLFKEMLKHGIQPDHVTFLTLLSACSHGGLVEEGMMLWNSMKQKSGTITPGPNHYSCMVSLLCRAGLLEKAEEVIQESAAASHSLEHNLEMWRTLLSACVDKRNLGLGIRAGEEVLRLDSDDSATHVLVSNLYAVTGRWDGVADMRKKMRGMMLEKEAGLSWIEAQHGGIQAFTSDDQTSSVINEAQSEVWRLRGNMGRSEVDDLDAKDCSTQVVEKEMCCLLYPSQQSNR</sequence>
<accession>A0AAV0R8C2</accession>
<proteinExistence type="predicted"/>
<dbReference type="InterPro" id="IPR046848">
    <property type="entry name" value="E_motif"/>
</dbReference>
<dbReference type="AlphaFoldDB" id="A0AAV0R8C2"/>
<protein>
    <recommendedName>
        <fullName evidence="5">Pentatricopeptide repeat-containing protein</fullName>
    </recommendedName>
</protein>
<feature type="repeat" description="PPR" evidence="2">
    <location>
        <begin position="172"/>
        <end position="206"/>
    </location>
</feature>
<dbReference type="FunFam" id="1.25.40.10:FF:000343">
    <property type="entry name" value="Pentatricopeptide repeat-containing protein At3g58590"/>
    <property type="match status" value="1"/>
</dbReference>
<keyword evidence="1" id="KW-0677">Repeat</keyword>
<feature type="repeat" description="PPR" evidence="2">
    <location>
        <begin position="70"/>
        <end position="105"/>
    </location>
</feature>
<gene>
    <name evidence="3" type="ORF">LITE_LOCUS46998</name>
</gene>
<dbReference type="Pfam" id="PF20431">
    <property type="entry name" value="E_motif"/>
    <property type="match status" value="1"/>
</dbReference>
<evidence type="ECO:0000313" key="4">
    <source>
        <dbReference type="Proteomes" id="UP001154282"/>
    </source>
</evidence>
<dbReference type="PANTHER" id="PTHR47926">
    <property type="entry name" value="PENTATRICOPEPTIDE REPEAT-CONTAINING PROTEIN"/>
    <property type="match status" value="1"/>
</dbReference>
<dbReference type="GO" id="GO:0009451">
    <property type="term" value="P:RNA modification"/>
    <property type="evidence" value="ECO:0007669"/>
    <property type="project" value="InterPro"/>
</dbReference>
<dbReference type="FunFam" id="1.25.40.10:FF:000694">
    <property type="entry name" value="Pentatricopeptide repeat-containing protein At3g50420"/>
    <property type="match status" value="1"/>
</dbReference>
<dbReference type="Gene3D" id="1.25.40.10">
    <property type="entry name" value="Tetratricopeptide repeat domain"/>
    <property type="match status" value="5"/>
</dbReference>
<organism evidence="3 4">
    <name type="scientific">Linum tenue</name>
    <dbReference type="NCBI Taxonomy" id="586396"/>
    <lineage>
        <taxon>Eukaryota</taxon>
        <taxon>Viridiplantae</taxon>
        <taxon>Streptophyta</taxon>
        <taxon>Embryophyta</taxon>
        <taxon>Tracheophyta</taxon>
        <taxon>Spermatophyta</taxon>
        <taxon>Magnoliopsida</taxon>
        <taxon>eudicotyledons</taxon>
        <taxon>Gunneridae</taxon>
        <taxon>Pentapetalae</taxon>
        <taxon>rosids</taxon>
        <taxon>fabids</taxon>
        <taxon>Malpighiales</taxon>
        <taxon>Linaceae</taxon>
        <taxon>Linum</taxon>
    </lineage>
</organism>
<evidence type="ECO:0000313" key="3">
    <source>
        <dbReference type="EMBL" id="CAI0553907.1"/>
    </source>
</evidence>